<protein>
    <recommendedName>
        <fullName evidence="8">Glutamate carboxypeptidase II</fullName>
    </recommendedName>
</protein>
<gene>
    <name evidence="6" type="ORF">SmJEL517_g03382</name>
</gene>
<dbReference type="SUPFAM" id="SSF53187">
    <property type="entry name" value="Zn-dependent exopeptidases"/>
    <property type="match status" value="1"/>
</dbReference>
<evidence type="ECO:0000313" key="7">
    <source>
        <dbReference type="Proteomes" id="UP000319731"/>
    </source>
</evidence>
<dbReference type="GeneID" id="42004607"/>
<feature type="chain" id="PRO_5021477969" description="Glutamate carboxypeptidase II" evidence="2">
    <location>
        <begin position="22"/>
        <end position="712"/>
    </location>
</feature>
<dbReference type="PANTHER" id="PTHR10404:SF46">
    <property type="entry name" value="VACUOLAR PROTEIN SORTING-ASSOCIATED PROTEIN 70"/>
    <property type="match status" value="1"/>
</dbReference>
<comment type="similarity">
    <text evidence="1">Belongs to the peptidase M28 family. M28B subfamily.</text>
</comment>
<dbReference type="FunFam" id="3.40.630.10:FF:000101">
    <property type="entry name" value="N-acetylated alpha-linked acidic dipeptidase like 1"/>
    <property type="match status" value="1"/>
</dbReference>
<evidence type="ECO:0008006" key="8">
    <source>
        <dbReference type="Google" id="ProtNLM"/>
    </source>
</evidence>
<evidence type="ECO:0000259" key="5">
    <source>
        <dbReference type="Pfam" id="PF04389"/>
    </source>
</evidence>
<dbReference type="Pfam" id="PF04389">
    <property type="entry name" value="Peptidase_M28"/>
    <property type="match status" value="1"/>
</dbReference>
<feature type="signal peptide" evidence="2">
    <location>
        <begin position="1"/>
        <end position="21"/>
    </location>
</feature>
<evidence type="ECO:0000256" key="1">
    <source>
        <dbReference type="ARBA" id="ARBA00005634"/>
    </source>
</evidence>
<reference evidence="6 7" key="1">
    <citation type="journal article" date="2019" name="Sci. Rep.">
        <title>Comparative genomics of chytrid fungi reveal insights into the obligate biotrophic and pathogenic lifestyle of Synchytrium endobioticum.</title>
        <authorList>
            <person name="van de Vossenberg B.T.L.H."/>
            <person name="Warris S."/>
            <person name="Nguyen H.D.T."/>
            <person name="van Gent-Pelzer M.P.E."/>
            <person name="Joly D.L."/>
            <person name="van de Geest H.C."/>
            <person name="Bonants P.J.M."/>
            <person name="Smith D.S."/>
            <person name="Levesque C.A."/>
            <person name="van der Lee T.A.J."/>
        </authorList>
    </citation>
    <scope>NUCLEOTIDE SEQUENCE [LARGE SCALE GENOMIC DNA]</scope>
    <source>
        <strain evidence="6 7">JEL517</strain>
    </source>
</reference>
<dbReference type="SUPFAM" id="SSF47672">
    <property type="entry name" value="Transferrin receptor-like dimerisation domain"/>
    <property type="match status" value="1"/>
</dbReference>
<dbReference type="PANTHER" id="PTHR10404">
    <property type="entry name" value="N-ACETYLATED-ALPHA-LINKED ACIDIC DIPEPTIDASE"/>
    <property type="match status" value="1"/>
</dbReference>
<dbReference type="CDD" id="cd02121">
    <property type="entry name" value="PA_GCPII_like"/>
    <property type="match status" value="1"/>
</dbReference>
<dbReference type="OrthoDB" id="5841748at2759"/>
<feature type="domain" description="PA" evidence="3">
    <location>
        <begin position="151"/>
        <end position="238"/>
    </location>
</feature>
<dbReference type="Pfam" id="PF02225">
    <property type="entry name" value="PA"/>
    <property type="match status" value="1"/>
</dbReference>
<dbReference type="Gene3D" id="3.40.630.10">
    <property type="entry name" value="Zn peptidases"/>
    <property type="match status" value="1"/>
</dbReference>
<dbReference type="RefSeq" id="XP_031024802.1">
    <property type="nucleotide sequence ID" value="XM_031169310.1"/>
</dbReference>
<keyword evidence="7" id="KW-1185">Reference proteome</keyword>
<evidence type="ECO:0000259" key="3">
    <source>
        <dbReference type="Pfam" id="PF02225"/>
    </source>
</evidence>
<dbReference type="InterPro" id="IPR003137">
    <property type="entry name" value="PA_domain"/>
</dbReference>
<keyword evidence="2" id="KW-0732">Signal</keyword>
<organism evidence="6 7">
    <name type="scientific">Synchytrium microbalum</name>
    <dbReference type="NCBI Taxonomy" id="1806994"/>
    <lineage>
        <taxon>Eukaryota</taxon>
        <taxon>Fungi</taxon>
        <taxon>Fungi incertae sedis</taxon>
        <taxon>Chytridiomycota</taxon>
        <taxon>Chytridiomycota incertae sedis</taxon>
        <taxon>Chytridiomycetes</taxon>
        <taxon>Synchytriales</taxon>
        <taxon>Synchytriaceae</taxon>
        <taxon>Synchytrium</taxon>
    </lineage>
</organism>
<feature type="domain" description="Peptidase M28" evidence="5">
    <location>
        <begin position="335"/>
        <end position="520"/>
    </location>
</feature>
<dbReference type="InterPro" id="IPR039373">
    <property type="entry name" value="Peptidase_M28B"/>
</dbReference>
<dbReference type="STRING" id="1806994.A0A507C3F8"/>
<dbReference type="CDD" id="cd08022">
    <property type="entry name" value="M28_PSMA_like"/>
    <property type="match status" value="1"/>
</dbReference>
<feature type="domain" description="Transferrin receptor-like dimerisation" evidence="4">
    <location>
        <begin position="596"/>
        <end position="710"/>
    </location>
</feature>
<dbReference type="EMBL" id="QEAO01000017">
    <property type="protein sequence ID" value="TPX33918.1"/>
    <property type="molecule type" value="Genomic_DNA"/>
</dbReference>
<dbReference type="Gene3D" id="1.20.930.40">
    <property type="entry name" value="Transferrin receptor-like, dimerisation domain"/>
    <property type="match status" value="1"/>
</dbReference>
<dbReference type="InterPro" id="IPR046450">
    <property type="entry name" value="PA_dom_sf"/>
</dbReference>
<comment type="caution">
    <text evidence="6">The sequence shown here is derived from an EMBL/GenBank/DDBJ whole genome shotgun (WGS) entry which is preliminary data.</text>
</comment>
<dbReference type="Gene3D" id="3.50.30.30">
    <property type="match status" value="1"/>
</dbReference>
<dbReference type="Proteomes" id="UP000319731">
    <property type="component" value="Unassembled WGS sequence"/>
</dbReference>
<dbReference type="GO" id="GO:0004180">
    <property type="term" value="F:carboxypeptidase activity"/>
    <property type="evidence" value="ECO:0007669"/>
    <property type="project" value="TreeGrafter"/>
</dbReference>
<dbReference type="InterPro" id="IPR036757">
    <property type="entry name" value="TFR-like_dimer_dom_sf"/>
</dbReference>
<dbReference type="InterPro" id="IPR007484">
    <property type="entry name" value="Peptidase_M28"/>
</dbReference>
<sequence length="712" mass="78634">MKLKATFSVILCWIYCSPAWAFQQPIGILENKKGQISADVEEDYKKGLDATRIRESLKYYTSKAHTAGTPEDYEQALWTVEQWKEAGIEDAHIEEYWPLINYPGPRSLSLHNKTDMIFNASLIEDPVDGDPTSQNNTAVPSFHGYGASGKVRGKLVYVNYGGIDDFAALKKAGISVKGKIVIVRYGGQFRGIKVRAAEFAGAKGVLIYSDPKDDGFVRGAVYPDGPWRPKSGIQRGSVQYGVLYDGDPLTPGVPALKDSKRIPMEKANIPKIPSLPISYGDAEPFLRALVGHGKKAAHIKSSWQGGLDFEYYTGPSELEVHLNVEMDYKIRPVWNVIGSVLGGEEPERSVVVGNHRDAWVGSSAHLEMVRSLGAMVKSGWKPARTIVLASWDAEEYGLIGSTEYVEQYVKFVSKEVVAYINMDSGVSGPYFHASASPLLANLLRDVSRDVINPQTGKPVYDDWVAREPEFSPVGAVPSVRGLGSGSDYVAFLQHAGVASIDLGFTGSYGVYHSNYDSFTWMSKYGDPTWEYHVAAAEIMGLLTLRIATSPILPFDPTTYPYALLGYTADIADLLLKAPHQSLWNSISTLFRFNEVKLDAIYCAIGHMDVSARMLAKEAHKASQDTTITSLETRKSINDLLAFSERAFLDEKGIPGRDWFKHVLYCAGLWAGYAVEVYPAIREAIASNDMQEVQRRIDRVATILERVAHAMKP</sequence>
<dbReference type="InterPro" id="IPR007365">
    <property type="entry name" value="TFR-like_dimer_dom"/>
</dbReference>
<proteinExistence type="inferred from homology"/>
<evidence type="ECO:0000259" key="4">
    <source>
        <dbReference type="Pfam" id="PF04253"/>
    </source>
</evidence>
<dbReference type="AlphaFoldDB" id="A0A507C3F8"/>
<dbReference type="Pfam" id="PF04253">
    <property type="entry name" value="TFR_dimer"/>
    <property type="match status" value="1"/>
</dbReference>
<evidence type="ECO:0000256" key="2">
    <source>
        <dbReference type="SAM" id="SignalP"/>
    </source>
</evidence>
<evidence type="ECO:0000313" key="6">
    <source>
        <dbReference type="EMBL" id="TPX33918.1"/>
    </source>
</evidence>
<accession>A0A507C3F8</accession>
<name>A0A507C3F8_9FUNG</name>
<dbReference type="SUPFAM" id="SSF52025">
    <property type="entry name" value="PA domain"/>
    <property type="match status" value="1"/>
</dbReference>
<dbReference type="FunFam" id="3.50.30.30:FF:000008">
    <property type="entry name" value="Glutamate carboxypeptidase 2"/>
    <property type="match status" value="1"/>
</dbReference>